<dbReference type="PROSITE" id="PS01052">
    <property type="entry name" value="CALPONIN_1"/>
    <property type="match status" value="1"/>
</dbReference>
<dbReference type="Pfam" id="PF00402">
    <property type="entry name" value="Calponin"/>
    <property type="match status" value="1"/>
</dbReference>
<name>A0A5S6QQJ8_TRIMR</name>
<dbReference type="WBParaSite" id="TMUE_2000009611.1">
    <property type="protein sequence ID" value="TMUE_2000009611.1"/>
    <property type="gene ID" value="WBGene00300656"/>
</dbReference>
<dbReference type="AlphaFoldDB" id="A0A5S6QQJ8"/>
<dbReference type="PROSITE" id="PS51122">
    <property type="entry name" value="CALPONIN_2"/>
    <property type="match status" value="1"/>
</dbReference>
<reference evidence="2" key="1">
    <citation type="submission" date="2019-12" db="UniProtKB">
        <authorList>
            <consortium name="WormBaseParasite"/>
        </authorList>
    </citation>
    <scope>IDENTIFICATION</scope>
</reference>
<evidence type="ECO:0000313" key="2">
    <source>
        <dbReference type="WBParaSite" id="TMUE_2000009611.1"/>
    </source>
</evidence>
<accession>A0A5S6QQJ8</accession>
<sequence length="116" mass="12799">MTGFGTPRNTSTKVVPENLQELPEEVVRMSDSEVRLQSGTNRFASQRGMIGFGTGRDVVSEALAPPPQDIISHFRLCRKSLTGRGVLDGGQWISCGRRMELFHYSMGLTSLQAREA</sequence>
<dbReference type="STRING" id="70415.A0A5S6QQJ8"/>
<organism evidence="1 2">
    <name type="scientific">Trichuris muris</name>
    <name type="common">Mouse whipworm</name>
    <dbReference type="NCBI Taxonomy" id="70415"/>
    <lineage>
        <taxon>Eukaryota</taxon>
        <taxon>Metazoa</taxon>
        <taxon>Ecdysozoa</taxon>
        <taxon>Nematoda</taxon>
        <taxon>Enoplea</taxon>
        <taxon>Dorylaimia</taxon>
        <taxon>Trichinellida</taxon>
        <taxon>Trichuridae</taxon>
        <taxon>Trichuris</taxon>
    </lineage>
</organism>
<protein>
    <submittedName>
        <fullName evidence="2">Uncharacterized protein</fullName>
    </submittedName>
</protein>
<dbReference type="InterPro" id="IPR000557">
    <property type="entry name" value="Calponin_repeat"/>
</dbReference>
<proteinExistence type="predicted"/>
<keyword evidence="1" id="KW-1185">Reference proteome</keyword>
<dbReference type="Proteomes" id="UP000046395">
    <property type="component" value="Unassembled WGS sequence"/>
</dbReference>
<evidence type="ECO:0000313" key="1">
    <source>
        <dbReference type="Proteomes" id="UP000046395"/>
    </source>
</evidence>